<dbReference type="PANTHER" id="PTHR39323:SF1">
    <property type="entry name" value="BLR1149 PROTEIN"/>
    <property type="match status" value="1"/>
</dbReference>
<dbReference type="OrthoDB" id="9795838at2"/>
<protein>
    <submittedName>
        <fullName evidence="1">Putative phosphoesterase</fullName>
    </submittedName>
</protein>
<name>A0A397Q4W7_9HYPH</name>
<keyword evidence="2" id="KW-1185">Reference proteome</keyword>
<dbReference type="PANTHER" id="PTHR39323">
    <property type="entry name" value="BLR1149 PROTEIN"/>
    <property type="match status" value="1"/>
</dbReference>
<accession>A0A397Q4W7</accession>
<comment type="caution">
    <text evidence="1">The sequence shown here is derived from an EMBL/GenBank/DDBJ whole genome shotgun (WGS) entry which is preliminary data.</text>
</comment>
<evidence type="ECO:0000313" key="2">
    <source>
        <dbReference type="Proteomes" id="UP000266273"/>
    </source>
</evidence>
<dbReference type="RefSeq" id="WP_119060916.1">
    <property type="nucleotide sequence ID" value="NZ_QXDF01000001.1"/>
</dbReference>
<sequence>MSDTASLKYERDDLFQVGAARVLFCGKSFIADHTGALYWPAEETMIFSDLCLDKGSYLAEDDAVLPPYDTLSVFEKVEDALSRYDPARVIALGESFGGPNVYRRGLSIHDIDWLIDLMDGRDWYWVSGEDDPGIPEKVGGTVCPNVSLASLRFRNEPVRAPITHEVAGGVHPVATFTQYDRVTRARCFVSNGMRMLLPSVGHYGPGTNVLDKTLDPLMGHEGLFVWVVSHGQAFPIAAGQLLGEDEVEDASLM</sequence>
<reference evidence="1 2" key="1">
    <citation type="submission" date="2018-08" db="EMBL/GenBank/DDBJ databases">
        <title>Genomic Encyclopedia of Archaeal and Bacterial Type Strains, Phase II (KMG-II): from individual species to whole genera.</title>
        <authorList>
            <person name="Goeker M."/>
        </authorList>
    </citation>
    <scope>NUCLEOTIDE SEQUENCE [LARGE SCALE GENOMIC DNA]</scope>
    <source>
        <strain evidence="1 2">DSM 5002</strain>
    </source>
</reference>
<organism evidence="1 2">
    <name type="scientific">Dichotomicrobium thermohalophilum</name>
    <dbReference type="NCBI Taxonomy" id="933063"/>
    <lineage>
        <taxon>Bacteria</taxon>
        <taxon>Pseudomonadati</taxon>
        <taxon>Pseudomonadota</taxon>
        <taxon>Alphaproteobacteria</taxon>
        <taxon>Hyphomicrobiales</taxon>
        <taxon>Hyphomicrobiaceae</taxon>
        <taxon>Dichotomicrobium</taxon>
    </lineage>
</organism>
<dbReference type="EMBL" id="QXDF01000001">
    <property type="protein sequence ID" value="RIA56088.1"/>
    <property type="molecule type" value="Genomic_DNA"/>
</dbReference>
<evidence type="ECO:0000313" key="1">
    <source>
        <dbReference type="EMBL" id="RIA56088.1"/>
    </source>
</evidence>
<proteinExistence type="predicted"/>
<dbReference type="AlphaFoldDB" id="A0A397Q4W7"/>
<gene>
    <name evidence="1" type="ORF">BXY53_1185</name>
</gene>
<dbReference type="Proteomes" id="UP000266273">
    <property type="component" value="Unassembled WGS sequence"/>
</dbReference>